<evidence type="ECO:0000313" key="4">
    <source>
        <dbReference type="EMBL" id="EPS62818.1"/>
    </source>
</evidence>
<reference evidence="4 5" key="1">
    <citation type="journal article" date="2013" name="BMC Genomics">
        <title>The miniature genome of a carnivorous plant Genlisea aurea contains a low number of genes and short non-coding sequences.</title>
        <authorList>
            <person name="Leushkin E.V."/>
            <person name="Sutormin R.A."/>
            <person name="Nabieva E.R."/>
            <person name="Penin A.A."/>
            <person name="Kondrashov A.S."/>
            <person name="Logacheva M.D."/>
        </authorList>
    </citation>
    <scope>NUCLEOTIDE SEQUENCE [LARGE SCALE GENOMIC DNA]</scope>
</reference>
<dbReference type="AlphaFoldDB" id="S8DIY0"/>
<sequence>MFYAQFLLSKKAPLGVVWTAGHSMKRLRKEQLQSTDISAAVEEILGDKFREMEHRILAFLLLGIVRIFSKKVEYLFECSQGLVKRLCSFEIVKLDQRVVPVPAKPRNSVSVPCRFSLDSCDVEHQEICG</sequence>
<evidence type="ECO:0000256" key="2">
    <source>
        <dbReference type="ARBA" id="ARBA00023242"/>
    </source>
</evidence>
<dbReference type="InterPro" id="IPR039781">
    <property type="entry name" value="Rad21/Rec8-like"/>
</dbReference>
<comment type="subcellular location">
    <subcellularLocation>
        <location evidence="1">Nucleus</location>
    </subcellularLocation>
</comment>
<dbReference type="PANTHER" id="PTHR12585">
    <property type="entry name" value="SCC1 / RAD21 FAMILY MEMBER"/>
    <property type="match status" value="1"/>
</dbReference>
<feature type="domain" description="Rad21/Rec8-like protein N-terminal" evidence="3">
    <location>
        <begin position="1"/>
        <end position="85"/>
    </location>
</feature>
<dbReference type="GO" id="GO:0008278">
    <property type="term" value="C:cohesin complex"/>
    <property type="evidence" value="ECO:0007669"/>
    <property type="project" value="InterPro"/>
</dbReference>
<dbReference type="PANTHER" id="PTHR12585:SF73">
    <property type="entry name" value="SISTER CHROMATID COHESION 1 PROTEIN 2"/>
    <property type="match status" value="1"/>
</dbReference>
<feature type="non-terminal residue" evidence="4">
    <location>
        <position position="129"/>
    </location>
</feature>
<dbReference type="InterPro" id="IPR006910">
    <property type="entry name" value="Rad21_Rec8_N"/>
</dbReference>
<organism evidence="4 5">
    <name type="scientific">Genlisea aurea</name>
    <dbReference type="NCBI Taxonomy" id="192259"/>
    <lineage>
        <taxon>Eukaryota</taxon>
        <taxon>Viridiplantae</taxon>
        <taxon>Streptophyta</taxon>
        <taxon>Embryophyta</taxon>
        <taxon>Tracheophyta</taxon>
        <taxon>Spermatophyta</taxon>
        <taxon>Magnoliopsida</taxon>
        <taxon>eudicotyledons</taxon>
        <taxon>Gunneridae</taxon>
        <taxon>Pentapetalae</taxon>
        <taxon>asterids</taxon>
        <taxon>lamiids</taxon>
        <taxon>Lamiales</taxon>
        <taxon>Lentibulariaceae</taxon>
        <taxon>Genlisea</taxon>
    </lineage>
</organism>
<keyword evidence="2" id="KW-0539">Nucleus</keyword>
<keyword evidence="5" id="KW-1185">Reference proteome</keyword>
<dbReference type="GO" id="GO:0005634">
    <property type="term" value="C:nucleus"/>
    <property type="evidence" value="ECO:0007669"/>
    <property type="project" value="UniProtKB-SubCell"/>
</dbReference>
<evidence type="ECO:0000256" key="1">
    <source>
        <dbReference type="ARBA" id="ARBA00004123"/>
    </source>
</evidence>
<dbReference type="Proteomes" id="UP000015453">
    <property type="component" value="Unassembled WGS sequence"/>
</dbReference>
<dbReference type="GO" id="GO:0003682">
    <property type="term" value="F:chromatin binding"/>
    <property type="evidence" value="ECO:0007669"/>
    <property type="project" value="TreeGrafter"/>
</dbReference>
<proteinExistence type="predicted"/>
<dbReference type="EMBL" id="AUSU01005869">
    <property type="protein sequence ID" value="EPS62818.1"/>
    <property type="molecule type" value="Genomic_DNA"/>
</dbReference>
<dbReference type="GO" id="GO:0007062">
    <property type="term" value="P:sister chromatid cohesion"/>
    <property type="evidence" value="ECO:0007669"/>
    <property type="project" value="InterPro"/>
</dbReference>
<evidence type="ECO:0000259" key="3">
    <source>
        <dbReference type="Pfam" id="PF04825"/>
    </source>
</evidence>
<name>S8DIY0_9LAMI</name>
<dbReference type="Pfam" id="PF04825">
    <property type="entry name" value="Rad21_Rec8_N"/>
    <property type="match status" value="1"/>
</dbReference>
<evidence type="ECO:0000313" key="5">
    <source>
        <dbReference type="Proteomes" id="UP000015453"/>
    </source>
</evidence>
<accession>S8DIY0</accession>
<dbReference type="OrthoDB" id="10071381at2759"/>
<protein>
    <recommendedName>
        <fullName evidence="3">Rad21/Rec8-like protein N-terminal domain-containing protein</fullName>
    </recommendedName>
</protein>
<gene>
    <name evidence="4" type="ORF">M569_11972</name>
</gene>
<comment type="caution">
    <text evidence="4">The sequence shown here is derived from an EMBL/GenBank/DDBJ whole genome shotgun (WGS) entry which is preliminary data.</text>
</comment>
<dbReference type="GO" id="GO:1990414">
    <property type="term" value="P:replication-born double-strand break repair via sister chromatid exchange"/>
    <property type="evidence" value="ECO:0007669"/>
    <property type="project" value="TreeGrafter"/>
</dbReference>